<dbReference type="EMBL" id="BMAV01007913">
    <property type="protein sequence ID" value="GFY51141.1"/>
    <property type="molecule type" value="Genomic_DNA"/>
</dbReference>
<evidence type="ECO:0000313" key="2">
    <source>
        <dbReference type="Proteomes" id="UP000886998"/>
    </source>
</evidence>
<accession>A0A8X6XDT5</accession>
<organism evidence="1 2">
    <name type="scientific">Trichonephila inaurata madagascariensis</name>
    <dbReference type="NCBI Taxonomy" id="2747483"/>
    <lineage>
        <taxon>Eukaryota</taxon>
        <taxon>Metazoa</taxon>
        <taxon>Ecdysozoa</taxon>
        <taxon>Arthropoda</taxon>
        <taxon>Chelicerata</taxon>
        <taxon>Arachnida</taxon>
        <taxon>Araneae</taxon>
        <taxon>Araneomorphae</taxon>
        <taxon>Entelegynae</taxon>
        <taxon>Araneoidea</taxon>
        <taxon>Nephilidae</taxon>
        <taxon>Trichonephila</taxon>
        <taxon>Trichonephila inaurata</taxon>
    </lineage>
</organism>
<gene>
    <name evidence="1" type="ORF">TNIN_290891</name>
</gene>
<reference evidence="1" key="1">
    <citation type="submission" date="2020-08" db="EMBL/GenBank/DDBJ databases">
        <title>Multicomponent nature underlies the extraordinary mechanical properties of spider dragline silk.</title>
        <authorList>
            <person name="Kono N."/>
            <person name="Nakamura H."/>
            <person name="Mori M."/>
            <person name="Yoshida Y."/>
            <person name="Ohtoshi R."/>
            <person name="Malay A.D."/>
            <person name="Moran D.A.P."/>
            <person name="Tomita M."/>
            <person name="Numata K."/>
            <person name="Arakawa K."/>
        </authorList>
    </citation>
    <scope>NUCLEOTIDE SEQUENCE</scope>
</reference>
<proteinExistence type="predicted"/>
<keyword evidence="2" id="KW-1185">Reference proteome</keyword>
<evidence type="ECO:0000313" key="1">
    <source>
        <dbReference type="EMBL" id="GFY51141.1"/>
    </source>
</evidence>
<name>A0A8X6XDT5_9ARAC</name>
<sequence length="218" mass="24218">MKKQLKIESNSCQSMRKQWHPFKLCIHKRNALLFQKGATGSGSCARIHPHPPGTLLRGYAAGVRALQEPGVQAKQAFRSAGLVLFSDAGALICTGSTSFLHRLRNFQGIGCALRRPAPLLLQRRCCLGVVCLYFRPWRSSKCLSILCSTRPLQPTLFYGVPAPPPGYLDQTGEPQGETRHHPLRLYVRVFGELGDFFLCGHSFLPVTRGPPLQPRQDD</sequence>
<protein>
    <submittedName>
        <fullName evidence="1">Uncharacterized protein</fullName>
    </submittedName>
</protein>
<comment type="caution">
    <text evidence="1">The sequence shown here is derived from an EMBL/GenBank/DDBJ whole genome shotgun (WGS) entry which is preliminary data.</text>
</comment>
<dbReference type="AlphaFoldDB" id="A0A8X6XDT5"/>
<dbReference type="Proteomes" id="UP000886998">
    <property type="component" value="Unassembled WGS sequence"/>
</dbReference>